<dbReference type="Gramene" id="KZM84573">
    <property type="protein sequence ID" value="KZM84573"/>
    <property type="gene ID" value="DCAR_028005"/>
</dbReference>
<dbReference type="Proteomes" id="UP000077755">
    <property type="component" value="Chromosome 8"/>
</dbReference>
<evidence type="ECO:0000313" key="3">
    <source>
        <dbReference type="Proteomes" id="UP000077755"/>
    </source>
</evidence>
<reference evidence="2" key="2">
    <citation type="submission" date="2022-03" db="EMBL/GenBank/DDBJ databases">
        <title>Draft title - Genomic analysis of global carrot germplasm unveils the trajectory of domestication and the origin of high carotenoid orange carrot.</title>
        <authorList>
            <person name="Iorizzo M."/>
            <person name="Ellison S."/>
            <person name="Senalik D."/>
            <person name="Macko-Podgorni A."/>
            <person name="Grzebelus D."/>
            <person name="Bostan H."/>
            <person name="Rolling W."/>
            <person name="Curaba J."/>
            <person name="Simon P."/>
        </authorList>
    </citation>
    <scope>NUCLEOTIDE SEQUENCE</scope>
    <source>
        <tissue evidence="2">Leaf</tissue>
    </source>
</reference>
<gene>
    <name evidence="1" type="ORF">DCAR_028005</name>
    <name evidence="2" type="ORF">DCAR_0831428</name>
</gene>
<dbReference type="AlphaFoldDB" id="A0A175YM91"/>
<dbReference type="PANTHER" id="PTHR36615:SF7">
    <property type="entry name" value="PROTEIN, PUTATIVE-RELATED"/>
    <property type="match status" value="1"/>
</dbReference>
<proteinExistence type="predicted"/>
<organism evidence="1">
    <name type="scientific">Daucus carota subsp. sativus</name>
    <name type="common">Carrot</name>
    <dbReference type="NCBI Taxonomy" id="79200"/>
    <lineage>
        <taxon>Eukaryota</taxon>
        <taxon>Viridiplantae</taxon>
        <taxon>Streptophyta</taxon>
        <taxon>Embryophyta</taxon>
        <taxon>Tracheophyta</taxon>
        <taxon>Spermatophyta</taxon>
        <taxon>Magnoliopsida</taxon>
        <taxon>eudicotyledons</taxon>
        <taxon>Gunneridae</taxon>
        <taxon>Pentapetalae</taxon>
        <taxon>asterids</taxon>
        <taxon>campanulids</taxon>
        <taxon>Apiales</taxon>
        <taxon>Apiaceae</taxon>
        <taxon>Apioideae</taxon>
        <taxon>Scandiceae</taxon>
        <taxon>Daucinae</taxon>
        <taxon>Daucus</taxon>
        <taxon>Daucus sect. Daucus</taxon>
    </lineage>
</organism>
<accession>A0A175YM91</accession>
<name>A0A175YM91_DAUCS</name>
<protein>
    <submittedName>
        <fullName evidence="1">Uncharacterized protein</fullName>
    </submittedName>
</protein>
<dbReference type="EMBL" id="LNRQ01000008">
    <property type="protein sequence ID" value="KZM84573.1"/>
    <property type="molecule type" value="Genomic_DNA"/>
</dbReference>
<sequence>MANVNVVRMFSMSSSSGNLSNDAVRRRSIPKRGQVKAGIVLGLAQSVASVFSPRARAKSIF</sequence>
<dbReference type="PANTHER" id="PTHR36615">
    <property type="entry name" value="PROTEIN, PUTATIVE-RELATED"/>
    <property type="match status" value="1"/>
</dbReference>
<evidence type="ECO:0000313" key="2">
    <source>
        <dbReference type="EMBL" id="WOH11932.1"/>
    </source>
</evidence>
<keyword evidence="3" id="KW-1185">Reference proteome</keyword>
<evidence type="ECO:0000313" key="1">
    <source>
        <dbReference type="EMBL" id="KZM84573.1"/>
    </source>
</evidence>
<reference evidence="1" key="1">
    <citation type="journal article" date="2016" name="Nat. Genet.">
        <title>A high-quality carrot genome assembly provides new insights into carotenoid accumulation and asterid genome evolution.</title>
        <authorList>
            <person name="Iorizzo M."/>
            <person name="Ellison S."/>
            <person name="Senalik D."/>
            <person name="Zeng P."/>
            <person name="Satapoomin P."/>
            <person name="Huang J."/>
            <person name="Bowman M."/>
            <person name="Iovene M."/>
            <person name="Sanseverino W."/>
            <person name="Cavagnaro P."/>
            <person name="Yildiz M."/>
            <person name="Macko-Podgorni A."/>
            <person name="Moranska E."/>
            <person name="Grzebelus E."/>
            <person name="Grzebelus D."/>
            <person name="Ashrafi H."/>
            <person name="Zheng Z."/>
            <person name="Cheng S."/>
            <person name="Spooner D."/>
            <person name="Van Deynze A."/>
            <person name="Simon P."/>
        </authorList>
    </citation>
    <scope>NUCLEOTIDE SEQUENCE [LARGE SCALE GENOMIC DNA]</scope>
    <source>
        <tissue evidence="1">Leaf</tissue>
    </source>
</reference>
<dbReference type="EMBL" id="CP093350">
    <property type="protein sequence ID" value="WOH11932.1"/>
    <property type="molecule type" value="Genomic_DNA"/>
</dbReference>